<reference evidence="3 4" key="1">
    <citation type="submission" date="2020-08" db="EMBL/GenBank/DDBJ databases">
        <title>Genome public.</title>
        <authorList>
            <person name="Liu C."/>
            <person name="Sun Q."/>
        </authorList>
    </citation>
    <scope>NUCLEOTIDE SEQUENCE [LARGE SCALE GENOMIC DNA]</scope>
    <source>
        <strain evidence="3 4">BX17</strain>
    </source>
</reference>
<sequence length="248" mass="26926">MSLLCFCAGSICLAYYLLIVVYAGITADFAWIWLVLAAILEGGAVLIRYGKNHPGFFPGWVKYAVSAVVLLGIVCFAALCSLVVSGMKTSARKNLDYVVVLGAHVKGDVPSKALELRLKAALKYARENEDTILVLSGGQGFGEDITEAKCMENYLTAHGISRERLVLEEKSTNTKENLKFSDALTGCSQKNTGILSNNFHVYRAVKIAEKAGYEHPYGIAAPSDPIMQVHYVVREAAALIKAKIYGNI</sequence>
<dbReference type="AlphaFoldDB" id="A0A8I0A9S5"/>
<feature type="transmembrane region" description="Helical" evidence="1">
    <location>
        <begin position="60"/>
        <end position="84"/>
    </location>
</feature>
<dbReference type="CDD" id="cd06259">
    <property type="entry name" value="YdcF-like"/>
    <property type="match status" value="1"/>
</dbReference>
<gene>
    <name evidence="3" type="ORF">H8S54_05720</name>
</gene>
<name>A0A8I0A9S5_9FIRM</name>
<dbReference type="InterPro" id="IPR051599">
    <property type="entry name" value="Cell_Envelope_Assoc"/>
</dbReference>
<dbReference type="InterPro" id="IPR003848">
    <property type="entry name" value="DUF218"/>
</dbReference>
<keyword evidence="4" id="KW-1185">Reference proteome</keyword>
<dbReference type="GO" id="GO:0005886">
    <property type="term" value="C:plasma membrane"/>
    <property type="evidence" value="ECO:0007669"/>
    <property type="project" value="TreeGrafter"/>
</dbReference>
<dbReference type="Pfam" id="PF02698">
    <property type="entry name" value="DUF218"/>
    <property type="match status" value="1"/>
</dbReference>
<feature type="domain" description="DUF218" evidence="2">
    <location>
        <begin position="96"/>
        <end position="233"/>
    </location>
</feature>
<dbReference type="EMBL" id="JACOOT010000012">
    <property type="protein sequence ID" value="MBC5650620.1"/>
    <property type="molecule type" value="Genomic_DNA"/>
</dbReference>
<keyword evidence="1" id="KW-1133">Transmembrane helix</keyword>
<dbReference type="PANTHER" id="PTHR30336">
    <property type="entry name" value="INNER MEMBRANE PROTEIN, PROBABLE PERMEASE"/>
    <property type="match status" value="1"/>
</dbReference>
<dbReference type="RefSeq" id="WP_147342978.1">
    <property type="nucleotide sequence ID" value="NZ_JACOOT010000012.1"/>
</dbReference>
<feature type="transmembrane region" description="Helical" evidence="1">
    <location>
        <begin position="12"/>
        <end position="40"/>
    </location>
</feature>
<protein>
    <submittedName>
        <fullName evidence="3">YdcF family protein</fullName>
    </submittedName>
</protein>
<proteinExistence type="predicted"/>
<evidence type="ECO:0000313" key="4">
    <source>
        <dbReference type="Proteomes" id="UP000652847"/>
    </source>
</evidence>
<evidence type="ECO:0000259" key="2">
    <source>
        <dbReference type="Pfam" id="PF02698"/>
    </source>
</evidence>
<keyword evidence="1" id="KW-0812">Transmembrane</keyword>
<dbReference type="PANTHER" id="PTHR30336:SF4">
    <property type="entry name" value="ENVELOPE BIOGENESIS FACTOR ELYC"/>
    <property type="match status" value="1"/>
</dbReference>
<dbReference type="GO" id="GO:0000270">
    <property type="term" value="P:peptidoglycan metabolic process"/>
    <property type="evidence" value="ECO:0007669"/>
    <property type="project" value="TreeGrafter"/>
</dbReference>
<organism evidence="3 4">
    <name type="scientific">Blautia segnis</name>
    <dbReference type="NCBI Taxonomy" id="2763030"/>
    <lineage>
        <taxon>Bacteria</taxon>
        <taxon>Bacillati</taxon>
        <taxon>Bacillota</taxon>
        <taxon>Clostridia</taxon>
        <taxon>Lachnospirales</taxon>
        <taxon>Lachnospiraceae</taxon>
        <taxon>Blautia</taxon>
    </lineage>
</organism>
<comment type="caution">
    <text evidence="3">The sequence shown here is derived from an EMBL/GenBank/DDBJ whole genome shotgun (WGS) entry which is preliminary data.</text>
</comment>
<dbReference type="Gene3D" id="3.40.50.620">
    <property type="entry name" value="HUPs"/>
    <property type="match status" value="1"/>
</dbReference>
<dbReference type="InterPro" id="IPR014729">
    <property type="entry name" value="Rossmann-like_a/b/a_fold"/>
</dbReference>
<accession>A0A8I0A9S5</accession>
<evidence type="ECO:0000313" key="3">
    <source>
        <dbReference type="EMBL" id="MBC5650620.1"/>
    </source>
</evidence>
<keyword evidence="1" id="KW-0472">Membrane</keyword>
<dbReference type="GO" id="GO:0043164">
    <property type="term" value="P:Gram-negative-bacterium-type cell wall biogenesis"/>
    <property type="evidence" value="ECO:0007669"/>
    <property type="project" value="TreeGrafter"/>
</dbReference>
<evidence type="ECO:0000256" key="1">
    <source>
        <dbReference type="SAM" id="Phobius"/>
    </source>
</evidence>
<dbReference type="Proteomes" id="UP000652847">
    <property type="component" value="Unassembled WGS sequence"/>
</dbReference>